<feature type="region of interest" description="Disordered" evidence="1">
    <location>
        <begin position="205"/>
        <end position="247"/>
    </location>
</feature>
<proteinExistence type="predicted"/>
<dbReference type="AlphaFoldDB" id="A0AAV7WE46"/>
<feature type="region of interest" description="Disordered" evidence="1">
    <location>
        <begin position="68"/>
        <end position="113"/>
    </location>
</feature>
<keyword evidence="3" id="KW-1185">Reference proteome</keyword>
<comment type="caution">
    <text evidence="2">The sequence shown here is derived from an EMBL/GenBank/DDBJ whole genome shotgun (WGS) entry which is preliminary data.</text>
</comment>
<evidence type="ECO:0000313" key="2">
    <source>
        <dbReference type="EMBL" id="KAJ1212302.1"/>
    </source>
</evidence>
<feature type="compositionally biased region" description="Low complexity" evidence="1">
    <location>
        <begin position="205"/>
        <end position="240"/>
    </location>
</feature>
<evidence type="ECO:0000256" key="1">
    <source>
        <dbReference type="SAM" id="MobiDB-lite"/>
    </source>
</evidence>
<protein>
    <submittedName>
        <fullName evidence="2">Uncharacterized protein</fullName>
    </submittedName>
</protein>
<dbReference type="Proteomes" id="UP001066276">
    <property type="component" value="Chromosome 1_2"/>
</dbReference>
<accession>A0AAV7WE46</accession>
<feature type="compositionally biased region" description="Low complexity" evidence="1">
    <location>
        <begin position="68"/>
        <end position="103"/>
    </location>
</feature>
<evidence type="ECO:0000313" key="3">
    <source>
        <dbReference type="Proteomes" id="UP001066276"/>
    </source>
</evidence>
<organism evidence="2 3">
    <name type="scientific">Pleurodeles waltl</name>
    <name type="common">Iberian ribbed newt</name>
    <dbReference type="NCBI Taxonomy" id="8319"/>
    <lineage>
        <taxon>Eukaryota</taxon>
        <taxon>Metazoa</taxon>
        <taxon>Chordata</taxon>
        <taxon>Craniata</taxon>
        <taxon>Vertebrata</taxon>
        <taxon>Euteleostomi</taxon>
        <taxon>Amphibia</taxon>
        <taxon>Batrachia</taxon>
        <taxon>Caudata</taxon>
        <taxon>Salamandroidea</taxon>
        <taxon>Salamandridae</taxon>
        <taxon>Pleurodelinae</taxon>
        <taxon>Pleurodeles</taxon>
    </lineage>
</organism>
<reference evidence="2" key="1">
    <citation type="journal article" date="2022" name="bioRxiv">
        <title>Sequencing and chromosome-scale assembly of the giantPleurodeles waltlgenome.</title>
        <authorList>
            <person name="Brown T."/>
            <person name="Elewa A."/>
            <person name="Iarovenko S."/>
            <person name="Subramanian E."/>
            <person name="Araus A.J."/>
            <person name="Petzold A."/>
            <person name="Susuki M."/>
            <person name="Suzuki K.-i.T."/>
            <person name="Hayashi T."/>
            <person name="Toyoda A."/>
            <person name="Oliveira C."/>
            <person name="Osipova E."/>
            <person name="Leigh N.D."/>
            <person name="Simon A."/>
            <person name="Yun M.H."/>
        </authorList>
    </citation>
    <scope>NUCLEOTIDE SEQUENCE</scope>
    <source>
        <strain evidence="2">20211129_DDA</strain>
        <tissue evidence="2">Liver</tissue>
    </source>
</reference>
<gene>
    <name evidence="2" type="ORF">NDU88_007608</name>
</gene>
<name>A0AAV7WE46_PLEWA</name>
<dbReference type="EMBL" id="JANPWB010000002">
    <property type="protein sequence ID" value="KAJ1212302.1"/>
    <property type="molecule type" value="Genomic_DNA"/>
</dbReference>
<sequence>MCEQSVFCFTVPQRHFRLGPEAEWQRAGLEAEGEALLRGHCLRLPVLDGRHVCAVRLLFHSPTGSLPPGTGSGVAASRAGSRGRSPAARTLPSSVSQSHSVTSAWDRKRSGSEQGWKQREKPCCADTVCVCQCLMAAMCEQSVFCFTVPQRHFRLGPEAEWQRAGLEAEGEALLRGHCLRLPVLDGRHVCAVRLLFHSPTGSLPPGTGSGVAASRAGSRGRSPAARTLPSSVSQSHSVTSAWDRKRSGSEQGWKQREQLCCADTVCVCQCLMAAMCEQSVFCFTVPQRHFRLGPEAEWQRAGLEAEGEALLRGHCLRLPMLDGRHVCAVRLLFHSPPVSLPPGTGSGVASSRAGSRGRSPAARTLFAFASA</sequence>